<gene>
    <name evidence="7" type="ORF">ZOSMA_159G00240</name>
</gene>
<dbReference type="Proteomes" id="UP000036987">
    <property type="component" value="Unassembled WGS sequence"/>
</dbReference>
<keyword evidence="3 6" id="KW-0812">Transmembrane</keyword>
<comment type="subcellular location">
    <subcellularLocation>
        <location evidence="1">Membrane</location>
        <topology evidence="1">Multi-pass membrane protein</topology>
    </subcellularLocation>
</comment>
<feature type="transmembrane region" description="Helical" evidence="6">
    <location>
        <begin position="396"/>
        <end position="418"/>
    </location>
</feature>
<evidence type="ECO:0000313" key="8">
    <source>
        <dbReference type="Proteomes" id="UP000036987"/>
    </source>
</evidence>
<feature type="transmembrane region" description="Helical" evidence="6">
    <location>
        <begin position="232"/>
        <end position="252"/>
    </location>
</feature>
<dbReference type="EMBL" id="LFYR01000619">
    <property type="protein sequence ID" value="KMZ72859.1"/>
    <property type="molecule type" value="Genomic_DNA"/>
</dbReference>
<reference evidence="8" key="1">
    <citation type="journal article" date="2016" name="Nature">
        <title>The genome of the seagrass Zostera marina reveals angiosperm adaptation to the sea.</title>
        <authorList>
            <person name="Olsen J.L."/>
            <person name="Rouze P."/>
            <person name="Verhelst B."/>
            <person name="Lin Y.-C."/>
            <person name="Bayer T."/>
            <person name="Collen J."/>
            <person name="Dattolo E."/>
            <person name="De Paoli E."/>
            <person name="Dittami S."/>
            <person name="Maumus F."/>
            <person name="Michel G."/>
            <person name="Kersting A."/>
            <person name="Lauritano C."/>
            <person name="Lohaus R."/>
            <person name="Toepel M."/>
            <person name="Tonon T."/>
            <person name="Vanneste K."/>
            <person name="Amirebrahimi M."/>
            <person name="Brakel J."/>
            <person name="Bostroem C."/>
            <person name="Chovatia M."/>
            <person name="Grimwood J."/>
            <person name="Jenkins J.W."/>
            <person name="Jueterbock A."/>
            <person name="Mraz A."/>
            <person name="Stam W.T."/>
            <person name="Tice H."/>
            <person name="Bornberg-Bauer E."/>
            <person name="Green P.J."/>
            <person name="Pearson G.A."/>
            <person name="Procaccini G."/>
            <person name="Duarte C.M."/>
            <person name="Schmutz J."/>
            <person name="Reusch T.B.H."/>
            <person name="Van de Peer Y."/>
        </authorList>
    </citation>
    <scope>NUCLEOTIDE SEQUENCE [LARGE SCALE GENOMIC DNA]</scope>
    <source>
        <strain evidence="8">cv. Finnish</strain>
    </source>
</reference>
<feature type="transmembrane region" description="Helical" evidence="6">
    <location>
        <begin position="555"/>
        <end position="578"/>
    </location>
</feature>
<dbReference type="PANTHER" id="PTHR11654">
    <property type="entry name" value="OLIGOPEPTIDE TRANSPORTER-RELATED"/>
    <property type="match status" value="1"/>
</dbReference>
<accession>A0A0K9PV84</accession>
<feature type="transmembrane region" description="Helical" evidence="6">
    <location>
        <begin position="470"/>
        <end position="489"/>
    </location>
</feature>
<name>A0A0K9PV84_ZOSMR</name>
<feature type="transmembrane region" description="Helical" evidence="6">
    <location>
        <begin position="82"/>
        <end position="103"/>
    </location>
</feature>
<feature type="transmembrane region" description="Helical" evidence="6">
    <location>
        <begin position="55"/>
        <end position="76"/>
    </location>
</feature>
<evidence type="ECO:0000256" key="6">
    <source>
        <dbReference type="SAM" id="Phobius"/>
    </source>
</evidence>
<feature type="transmembrane region" description="Helical" evidence="6">
    <location>
        <begin position="510"/>
        <end position="529"/>
    </location>
</feature>
<dbReference type="GO" id="GO:0005886">
    <property type="term" value="C:plasma membrane"/>
    <property type="evidence" value="ECO:0000318"/>
    <property type="project" value="GO_Central"/>
</dbReference>
<comment type="caution">
    <text evidence="7">The sequence shown here is derived from an EMBL/GenBank/DDBJ whole genome shotgun (WGS) entry which is preliminary data.</text>
</comment>
<keyword evidence="4 6" id="KW-1133">Transmembrane helix</keyword>
<dbReference type="OrthoDB" id="8904098at2759"/>
<comment type="similarity">
    <text evidence="2">Belongs to the major facilitator superfamily. Proton-dependent oligopeptide transporter (POT/PTR) (TC 2.A.17) family.</text>
</comment>
<dbReference type="SUPFAM" id="SSF103473">
    <property type="entry name" value="MFS general substrate transporter"/>
    <property type="match status" value="1"/>
</dbReference>
<organism evidence="7 8">
    <name type="scientific">Zostera marina</name>
    <name type="common">Eelgrass</name>
    <dbReference type="NCBI Taxonomy" id="29655"/>
    <lineage>
        <taxon>Eukaryota</taxon>
        <taxon>Viridiplantae</taxon>
        <taxon>Streptophyta</taxon>
        <taxon>Embryophyta</taxon>
        <taxon>Tracheophyta</taxon>
        <taxon>Spermatophyta</taxon>
        <taxon>Magnoliopsida</taxon>
        <taxon>Liliopsida</taxon>
        <taxon>Zosteraceae</taxon>
        <taxon>Zostera</taxon>
    </lineage>
</organism>
<dbReference type="GO" id="GO:0022857">
    <property type="term" value="F:transmembrane transporter activity"/>
    <property type="evidence" value="ECO:0000318"/>
    <property type="project" value="GO_Central"/>
</dbReference>
<feature type="transmembrane region" description="Helical" evidence="6">
    <location>
        <begin position="207"/>
        <end position="226"/>
    </location>
</feature>
<evidence type="ECO:0000256" key="5">
    <source>
        <dbReference type="ARBA" id="ARBA00023136"/>
    </source>
</evidence>
<evidence type="ECO:0000256" key="3">
    <source>
        <dbReference type="ARBA" id="ARBA00022692"/>
    </source>
</evidence>
<feature type="transmembrane region" description="Helical" evidence="6">
    <location>
        <begin position="430"/>
        <end position="450"/>
    </location>
</feature>
<evidence type="ECO:0000256" key="4">
    <source>
        <dbReference type="ARBA" id="ARBA00022989"/>
    </source>
</evidence>
<dbReference type="InterPro" id="IPR036259">
    <property type="entry name" value="MFS_trans_sf"/>
</dbReference>
<dbReference type="InterPro" id="IPR000109">
    <property type="entry name" value="POT_fam"/>
</dbReference>
<feature type="transmembrane region" description="Helical" evidence="6">
    <location>
        <begin position="155"/>
        <end position="175"/>
    </location>
</feature>
<dbReference type="GO" id="GO:0055085">
    <property type="term" value="P:transmembrane transport"/>
    <property type="evidence" value="ECO:0000318"/>
    <property type="project" value="GO_Central"/>
</dbReference>
<dbReference type="AlphaFoldDB" id="A0A0K9PV84"/>
<evidence type="ECO:0000313" key="7">
    <source>
        <dbReference type="EMBL" id="KMZ72859.1"/>
    </source>
</evidence>
<sequence length="604" mass="67505">MAMLKMCNIRCFHSQEKEDDNDKVIAGKDDDKVLTVLPRKPGGWKSMPYIIGNEIFERLGVFGLLANFTVYMVKYLNLPSIWATNAVNIWFGATNFAPLFGAFLSDSYLGRFQTVAYACVCSFLGMLGLTLTATLPQLHPHPCNDVDRNLGRCTAPSSTLMAVLYTSLGLLTIGAGGTRPCSLPFALDQFDATTEKGKKDIRSFFNWYYLSFSVTIMIVLTVIVYIQDNMGWGIGFGILAAFMLIAVLLFFLGTRLYVHVLPEGSVLSGLAQVVVVAFKKRNVEKSITICDPDPTNPAVTKLHLTQQFKFLNKAALVKSANELTSDGFPKNPWSLTSVQNIEELKCVLRIVPILASAVIFFVAMNQQGTFIILQALKMDRYIVGRHFQIPAGSMPILSMIVMIVFIPIYDRVIIPFVAKYTGRKGGITMLQRMGIGMLIVTSSLVSAGIIENKRRNLAVRNDMDISPMSVLWLGVPLGLSGLAEAFSAIAQLEFYYKEFPYHMRSISQSLFFLAFGASSYFSTFLVLLVQKYSSGRNHNHTDWLANDINSGRLEYFYYLVAFLNVLNLVYFVLCSIFYRYKEQNEDLDDGESEIIDGASPTHKY</sequence>
<evidence type="ECO:0000256" key="1">
    <source>
        <dbReference type="ARBA" id="ARBA00004141"/>
    </source>
</evidence>
<protein>
    <submittedName>
        <fullName evidence="7">Putative low-affinity proton-dependent nitrate transporter</fullName>
    </submittedName>
</protein>
<keyword evidence="5 6" id="KW-0472">Membrane</keyword>
<evidence type="ECO:0000256" key="2">
    <source>
        <dbReference type="ARBA" id="ARBA00005982"/>
    </source>
</evidence>
<dbReference type="Gene3D" id="1.20.1250.20">
    <property type="entry name" value="MFS general substrate transporter like domains"/>
    <property type="match status" value="1"/>
</dbReference>
<dbReference type="OMA" id="HMRSISQ"/>
<dbReference type="Pfam" id="PF00854">
    <property type="entry name" value="PTR2"/>
    <property type="match status" value="1"/>
</dbReference>
<dbReference type="CDD" id="cd17416">
    <property type="entry name" value="MFS_NPF1_2"/>
    <property type="match status" value="1"/>
</dbReference>
<feature type="transmembrane region" description="Helical" evidence="6">
    <location>
        <begin position="115"/>
        <end position="135"/>
    </location>
</feature>
<keyword evidence="8" id="KW-1185">Reference proteome</keyword>
<proteinExistence type="inferred from homology"/>